<protein>
    <submittedName>
        <fullName evidence="1">Uncharacterized protein</fullName>
    </submittedName>
</protein>
<comment type="caution">
    <text evidence="1">The sequence shown here is derived from an EMBL/GenBank/DDBJ whole genome shotgun (WGS) entry which is preliminary data.</text>
</comment>
<dbReference type="AlphaFoldDB" id="A0A100WAZ2"/>
<dbReference type="Proteomes" id="UP000069443">
    <property type="component" value="Unassembled WGS sequence"/>
</dbReference>
<reference evidence="2" key="1">
    <citation type="journal article" date="2016" name="Genome Announc.">
        <title>Draft Genome Sequences of Five Rapidly Growing Mycobacterium Species, M. thermoresistibile, M. fortuitum subsp. acetamidolyticum, M. canariasense, M. brisbanense, and M. novocastrense.</title>
        <authorList>
            <person name="Katahira K."/>
            <person name="Ogura Y."/>
            <person name="Gotoh Y."/>
            <person name="Hayashi T."/>
        </authorList>
    </citation>
    <scope>NUCLEOTIDE SEQUENCE [LARGE SCALE GENOMIC DNA]</scope>
    <source>
        <strain evidence="2">JCM15298</strain>
    </source>
</reference>
<organism evidence="1 2">
    <name type="scientific">Mycolicibacterium canariasense</name>
    <name type="common">Mycobacterium canariasense</name>
    <dbReference type="NCBI Taxonomy" id="228230"/>
    <lineage>
        <taxon>Bacteria</taxon>
        <taxon>Bacillati</taxon>
        <taxon>Actinomycetota</taxon>
        <taxon>Actinomycetes</taxon>
        <taxon>Mycobacteriales</taxon>
        <taxon>Mycobacteriaceae</taxon>
        <taxon>Mycolicibacterium</taxon>
    </lineage>
</organism>
<evidence type="ECO:0000313" key="2">
    <source>
        <dbReference type="Proteomes" id="UP000069443"/>
    </source>
</evidence>
<sequence length="53" mass="5842">MATITINVPAKDARSYLEEVLRQVDSGFTSGHVDRDTNWDAKFDAGEHDGFAS</sequence>
<gene>
    <name evidence="1" type="ORF">RMCC_1822</name>
</gene>
<dbReference type="EMBL" id="BCSY01000035">
    <property type="protein sequence ID" value="GAS94856.1"/>
    <property type="molecule type" value="Genomic_DNA"/>
</dbReference>
<reference evidence="2" key="2">
    <citation type="submission" date="2016-02" db="EMBL/GenBank/DDBJ databases">
        <title>Draft genome sequence of five rapidly growing Mycobacterium species.</title>
        <authorList>
            <person name="Katahira K."/>
            <person name="Gotou Y."/>
            <person name="Iida K."/>
            <person name="Ogura Y."/>
            <person name="Hayashi T."/>
        </authorList>
    </citation>
    <scope>NUCLEOTIDE SEQUENCE [LARGE SCALE GENOMIC DNA]</scope>
    <source>
        <strain evidence="2">JCM15298</strain>
    </source>
</reference>
<name>A0A100WAZ2_MYCCR</name>
<accession>A0A100WAZ2</accession>
<dbReference type="STRING" id="228230.RMCC_1822"/>
<keyword evidence="2" id="KW-1185">Reference proteome</keyword>
<dbReference type="RefSeq" id="WP_165605296.1">
    <property type="nucleotide sequence ID" value="NZ_BCSY01000035.1"/>
</dbReference>
<evidence type="ECO:0000313" key="1">
    <source>
        <dbReference type="EMBL" id="GAS94856.1"/>
    </source>
</evidence>
<proteinExistence type="predicted"/>